<gene>
    <name evidence="2" type="ORF">R54876_GBNLAHCA_00783</name>
</gene>
<dbReference type="SMART" id="SM00331">
    <property type="entry name" value="PP2C_SIG"/>
    <property type="match status" value="1"/>
</dbReference>
<dbReference type="InterPro" id="IPR001932">
    <property type="entry name" value="PPM-type_phosphatase-like_dom"/>
</dbReference>
<name>A0ABM9N4X1_9LACO</name>
<dbReference type="InterPro" id="IPR036457">
    <property type="entry name" value="PPM-type-like_dom_sf"/>
</dbReference>
<dbReference type="SMART" id="SM00332">
    <property type="entry name" value="PP2Cc"/>
    <property type="match status" value="1"/>
</dbReference>
<organism evidence="2 3">
    <name type="scientific">Eupransor demetentiae</name>
    <dbReference type="NCBI Taxonomy" id="3109584"/>
    <lineage>
        <taxon>Bacteria</taxon>
        <taxon>Bacillati</taxon>
        <taxon>Bacillota</taxon>
        <taxon>Bacilli</taxon>
        <taxon>Lactobacillales</taxon>
        <taxon>Lactobacillaceae</taxon>
        <taxon>Eupransor</taxon>
    </lineage>
</organism>
<evidence type="ECO:0000259" key="1">
    <source>
        <dbReference type="PROSITE" id="PS51746"/>
    </source>
</evidence>
<accession>A0ABM9N4X1</accession>
<evidence type="ECO:0000313" key="3">
    <source>
        <dbReference type="Proteomes" id="UP001314241"/>
    </source>
</evidence>
<dbReference type="PROSITE" id="PS51746">
    <property type="entry name" value="PPM_2"/>
    <property type="match status" value="1"/>
</dbReference>
<dbReference type="PANTHER" id="PTHR47992">
    <property type="entry name" value="PROTEIN PHOSPHATASE"/>
    <property type="match status" value="1"/>
</dbReference>
<dbReference type="EMBL" id="CAWVOH010000001">
    <property type="protein sequence ID" value="CAK8054221.1"/>
    <property type="molecule type" value="Genomic_DNA"/>
</dbReference>
<proteinExistence type="predicted"/>
<dbReference type="InterPro" id="IPR015655">
    <property type="entry name" value="PP2C"/>
</dbReference>
<protein>
    <submittedName>
        <fullName evidence="2">Serine/threonine protein phosphatase PrpC (PTC1)</fullName>
        <ecNumber evidence="2">3.1.3.16</ecNumber>
    </submittedName>
</protein>
<feature type="domain" description="PPM-type phosphatase" evidence="1">
    <location>
        <begin position="2"/>
        <end position="239"/>
    </location>
</feature>
<comment type="caution">
    <text evidence="2">The sequence shown here is derived from an EMBL/GenBank/DDBJ whole genome shotgun (WGS) entry which is preliminary data.</text>
</comment>
<sequence>MIIAYRTDKGAQRQNNQDAVGAYYNQNNIPLMLVADGVASNPGSQQASQLVIHFLGEAWQLTTLTLLDEIKDWLDKTIAQANETVIEVGQNHQATANMATTIVLAVVVGNQLLVANAGDSKAYYVRDQRLTQLSFDHTLRNELARQDGKDYDAKLPEANSITRYVGVNNQIDLEYHQHQLEKNDIIFLTSDGLPKALTDHEMAAIISSNQPLQERVDELIDEANRRDASDNITALIAMSDQAASDRKD</sequence>
<keyword evidence="2" id="KW-0378">Hydrolase</keyword>
<dbReference type="CDD" id="cd00143">
    <property type="entry name" value="PP2Cc"/>
    <property type="match status" value="1"/>
</dbReference>
<dbReference type="Gene3D" id="3.60.40.10">
    <property type="entry name" value="PPM-type phosphatase domain"/>
    <property type="match status" value="1"/>
</dbReference>
<dbReference type="RefSeq" id="WP_349641757.1">
    <property type="nucleotide sequence ID" value="NZ_CAWVOH010000001.1"/>
</dbReference>
<dbReference type="GO" id="GO:0004722">
    <property type="term" value="F:protein serine/threonine phosphatase activity"/>
    <property type="evidence" value="ECO:0007669"/>
    <property type="project" value="UniProtKB-EC"/>
</dbReference>
<reference evidence="2 3" key="1">
    <citation type="submission" date="2024-01" db="EMBL/GenBank/DDBJ databases">
        <authorList>
            <person name="Botero Cardona J."/>
        </authorList>
    </citation>
    <scope>NUCLEOTIDE SEQUENCE [LARGE SCALE GENOMIC DNA]</scope>
    <source>
        <strain evidence="2 3">LMG 33000</strain>
    </source>
</reference>
<dbReference type="EC" id="3.1.3.16" evidence="2"/>
<evidence type="ECO:0000313" key="2">
    <source>
        <dbReference type="EMBL" id="CAK8054221.1"/>
    </source>
</evidence>
<dbReference type="Pfam" id="PF13672">
    <property type="entry name" value="PP2C_2"/>
    <property type="match status" value="1"/>
</dbReference>
<keyword evidence="3" id="KW-1185">Reference proteome</keyword>
<dbReference type="SUPFAM" id="SSF81606">
    <property type="entry name" value="PP2C-like"/>
    <property type="match status" value="1"/>
</dbReference>
<dbReference type="Proteomes" id="UP001314241">
    <property type="component" value="Unassembled WGS sequence"/>
</dbReference>